<dbReference type="SUPFAM" id="SSF53098">
    <property type="entry name" value="Ribonuclease H-like"/>
    <property type="match status" value="1"/>
</dbReference>
<dbReference type="SUPFAM" id="SSF50610">
    <property type="entry name" value="mu transposase, C-terminal domain"/>
    <property type="match status" value="1"/>
</dbReference>
<dbReference type="PROSITE" id="PS50994">
    <property type="entry name" value="INTEGRASE"/>
    <property type="match status" value="1"/>
</dbReference>
<dbReference type="InterPro" id="IPR003314">
    <property type="entry name" value="Mu-type_HTH"/>
</dbReference>
<sequence length="730" mass="82782">MNVSAREIAEALGVSLQAVHKRAHSEVWPCKCEAGLGRGGQRKLFPVKSLPQDVQDALAALKARKALECACPEDGGTVVAQATPTALSDEQRRKALARADLVRLYVRHLAKHPHGRKVAAREEFVRAYLGGAWPEILEVLGKVSWKSIERWKRTLHESGDPFRLADFRGRHRRGAVSVTDEQRRILIRCALHPGAPRISEAIRRARAVMRASGIEDGRSDSTYRRVLKEYKDHHYHIWTFTRRGAKAWNDECAYYIERDMSVLNVGDVLVADGHILNFEILNPWTGKPKRMVLIVWYDMRSNYPCGWEIMPTENTQAIASAFRRAVIALGKVPAVAYLDNGKAFGAKYFTCDLSQAGLGGLFERLGTRTIFAWPYHGQSKPLERFFGTFAELERWMPSYTGTSIDNKPPRLKRGERLHRAVWDKQAGRALTMEEAHWAVAAWFDEYARRPSRAKHLDGAAPIDVFRAGRGDGVDEAVLRDLMLAAEIRTIGRNGIRWRGCNYYHPELYGRRHPVVIRYDWLDPDRIHVYGQDGAFICTAERVRAVHPAAGILGTDEDRALLEEQIALKRRQEREASTICREMLERQVLPEYRRLLASTIPGIDGNGTTASGKPLGPRTPALEGPTDAEIERIRREVAELEAMQPATTCGAEDEASEPGPEVVREDARDVFRSDDLARYERLVRLEVSGRTLSEEDRVWMRMFELSPEYRRHEQWFDDLRLQAAVDVVSSS</sequence>
<gene>
    <name evidence="4" type="ORF">SAMN02746041_03294</name>
</gene>
<feature type="region of interest" description="Disordered" evidence="1">
    <location>
        <begin position="602"/>
        <end position="623"/>
    </location>
</feature>
<organism evidence="4 5">
    <name type="scientific">Desulfacinum hydrothermale DSM 13146</name>
    <dbReference type="NCBI Taxonomy" id="1121390"/>
    <lineage>
        <taxon>Bacteria</taxon>
        <taxon>Pseudomonadati</taxon>
        <taxon>Thermodesulfobacteriota</taxon>
        <taxon>Syntrophobacteria</taxon>
        <taxon>Syntrophobacterales</taxon>
        <taxon>Syntrophobacteraceae</taxon>
        <taxon>Desulfacinum</taxon>
    </lineage>
</organism>
<evidence type="ECO:0000259" key="2">
    <source>
        <dbReference type="PROSITE" id="PS50994"/>
    </source>
</evidence>
<evidence type="ECO:0000313" key="4">
    <source>
        <dbReference type="EMBL" id="SMC28633.1"/>
    </source>
</evidence>
<accession>A0A1W1XXH2</accession>
<evidence type="ECO:0000259" key="3">
    <source>
        <dbReference type="PROSITE" id="PS51702"/>
    </source>
</evidence>
<dbReference type="STRING" id="1121390.SAMN02746041_03294"/>
<dbReference type="InterPro" id="IPR001584">
    <property type="entry name" value="Integrase_cat-core"/>
</dbReference>
<dbReference type="AlphaFoldDB" id="A0A1W1XXH2"/>
<dbReference type="Gene3D" id="3.30.420.10">
    <property type="entry name" value="Ribonuclease H-like superfamily/Ribonuclease H"/>
    <property type="match status" value="1"/>
</dbReference>
<dbReference type="Pfam" id="PF09299">
    <property type="entry name" value="Mu-transpos_C"/>
    <property type="match status" value="1"/>
</dbReference>
<dbReference type="Proteomes" id="UP000192783">
    <property type="component" value="Unassembled WGS sequence"/>
</dbReference>
<dbReference type="InterPro" id="IPR009004">
    <property type="entry name" value="Transposase_Mu_C"/>
</dbReference>
<proteinExistence type="predicted"/>
<name>A0A1W1XXH2_9BACT</name>
<dbReference type="InterPro" id="IPR036397">
    <property type="entry name" value="RNaseH_sf"/>
</dbReference>
<reference evidence="4 5" key="1">
    <citation type="submission" date="2017-04" db="EMBL/GenBank/DDBJ databases">
        <authorList>
            <person name="Afonso C.L."/>
            <person name="Miller P.J."/>
            <person name="Scott M.A."/>
            <person name="Spackman E."/>
            <person name="Goraichik I."/>
            <person name="Dimitrov K.M."/>
            <person name="Suarez D.L."/>
            <person name="Swayne D.E."/>
        </authorList>
    </citation>
    <scope>NUCLEOTIDE SEQUENCE [LARGE SCALE GENOMIC DNA]</scope>
    <source>
        <strain evidence="4 5">DSM 13146</strain>
    </source>
</reference>
<dbReference type="GO" id="GO:0015074">
    <property type="term" value="P:DNA integration"/>
    <property type="evidence" value="ECO:0007669"/>
    <property type="project" value="InterPro"/>
</dbReference>
<dbReference type="PROSITE" id="PS51702">
    <property type="entry name" value="HTH_MU"/>
    <property type="match status" value="1"/>
</dbReference>
<dbReference type="OrthoDB" id="9794201at2"/>
<protein>
    <submittedName>
        <fullName evidence="4">Putative transposase</fullName>
    </submittedName>
</protein>
<keyword evidence="5" id="KW-1185">Reference proteome</keyword>
<feature type="domain" description="HTH Mu-type" evidence="3">
    <location>
        <begin position="1"/>
        <end position="66"/>
    </location>
</feature>
<evidence type="ECO:0000313" key="5">
    <source>
        <dbReference type="Proteomes" id="UP000192783"/>
    </source>
</evidence>
<dbReference type="GO" id="GO:0003677">
    <property type="term" value="F:DNA binding"/>
    <property type="evidence" value="ECO:0007669"/>
    <property type="project" value="InterPro"/>
</dbReference>
<dbReference type="InterPro" id="IPR012337">
    <property type="entry name" value="RNaseH-like_sf"/>
</dbReference>
<dbReference type="InterPro" id="IPR015378">
    <property type="entry name" value="Transposase-like_Mu_C"/>
</dbReference>
<evidence type="ECO:0000256" key="1">
    <source>
        <dbReference type="SAM" id="MobiDB-lite"/>
    </source>
</evidence>
<dbReference type="EMBL" id="FWXF01000042">
    <property type="protein sequence ID" value="SMC28633.1"/>
    <property type="molecule type" value="Genomic_DNA"/>
</dbReference>
<feature type="domain" description="Integrase catalytic" evidence="2">
    <location>
        <begin position="255"/>
        <end position="469"/>
    </location>
</feature>